<evidence type="ECO:0000313" key="3">
    <source>
        <dbReference type="Proteomes" id="UP001597299"/>
    </source>
</evidence>
<dbReference type="Proteomes" id="UP001597299">
    <property type="component" value="Unassembled WGS sequence"/>
</dbReference>
<keyword evidence="1" id="KW-0472">Membrane</keyword>
<sequence>MIYFATLLLTMVILPIVSIASELAGNGTLIGFFAIASKWFVFWAVGVRLLLAGLMQLIKPGYTASAILGVDDVRAHVLVQELGCANLAMGAAGLLSLLISSWVFPVAFVGAAFLGLAGLNHMRRPERNLRENMAMASDLVAAFILFAAFLIAQF</sequence>
<feature type="transmembrane region" description="Helical" evidence="1">
    <location>
        <begin position="102"/>
        <end position="121"/>
    </location>
</feature>
<evidence type="ECO:0000256" key="1">
    <source>
        <dbReference type="SAM" id="Phobius"/>
    </source>
</evidence>
<gene>
    <name evidence="2" type="ORF">ACFSNC_11055</name>
</gene>
<keyword evidence="1" id="KW-1133">Transmembrane helix</keyword>
<protein>
    <submittedName>
        <fullName evidence="2">DUF6790 family protein</fullName>
    </submittedName>
</protein>
<accession>A0ABW4YX54</accession>
<proteinExistence type="predicted"/>
<dbReference type="Pfam" id="PF20589">
    <property type="entry name" value="DUF6790"/>
    <property type="match status" value="1"/>
</dbReference>
<keyword evidence="1" id="KW-0812">Transmembrane</keyword>
<feature type="transmembrane region" description="Helical" evidence="1">
    <location>
        <begin position="133"/>
        <end position="152"/>
    </location>
</feature>
<feature type="transmembrane region" description="Helical" evidence="1">
    <location>
        <begin position="30"/>
        <end position="54"/>
    </location>
</feature>
<organism evidence="2 3">
    <name type="scientific">Ancylobacter oerskovii</name>
    <dbReference type="NCBI Taxonomy" id="459519"/>
    <lineage>
        <taxon>Bacteria</taxon>
        <taxon>Pseudomonadati</taxon>
        <taxon>Pseudomonadota</taxon>
        <taxon>Alphaproteobacteria</taxon>
        <taxon>Hyphomicrobiales</taxon>
        <taxon>Xanthobacteraceae</taxon>
        <taxon>Ancylobacter</taxon>
    </lineage>
</organism>
<dbReference type="EMBL" id="JBHUHD010000001">
    <property type="protein sequence ID" value="MFD2140941.1"/>
    <property type="molecule type" value="Genomic_DNA"/>
</dbReference>
<dbReference type="RefSeq" id="WP_246548118.1">
    <property type="nucleotide sequence ID" value="NZ_JAHBGB010000002.1"/>
</dbReference>
<keyword evidence="3" id="KW-1185">Reference proteome</keyword>
<name>A0ABW4YX54_9HYPH</name>
<comment type="caution">
    <text evidence="2">The sequence shown here is derived from an EMBL/GenBank/DDBJ whole genome shotgun (WGS) entry which is preliminary data.</text>
</comment>
<evidence type="ECO:0000313" key="2">
    <source>
        <dbReference type="EMBL" id="MFD2140941.1"/>
    </source>
</evidence>
<reference evidence="3" key="1">
    <citation type="journal article" date="2019" name="Int. J. Syst. Evol. Microbiol.">
        <title>The Global Catalogue of Microorganisms (GCM) 10K type strain sequencing project: providing services to taxonomists for standard genome sequencing and annotation.</title>
        <authorList>
            <consortium name="The Broad Institute Genomics Platform"/>
            <consortium name="The Broad Institute Genome Sequencing Center for Infectious Disease"/>
            <person name="Wu L."/>
            <person name="Ma J."/>
        </authorList>
    </citation>
    <scope>NUCLEOTIDE SEQUENCE [LARGE SCALE GENOMIC DNA]</scope>
    <source>
        <strain evidence="3">CCM 7435</strain>
    </source>
</reference>
<dbReference type="InterPro" id="IPR046740">
    <property type="entry name" value="DUF6790"/>
</dbReference>